<dbReference type="AlphaFoldDB" id="B8MVG6"/>
<name>B8MVG6_TALSN</name>
<dbReference type="GO" id="GO:0020037">
    <property type="term" value="F:heme binding"/>
    <property type="evidence" value="ECO:0007669"/>
    <property type="project" value="InterPro"/>
</dbReference>
<dbReference type="HOGENOM" id="CLU_020492_2_0_1"/>
<evidence type="ECO:0000256" key="3">
    <source>
        <dbReference type="ARBA" id="ARBA00022723"/>
    </source>
</evidence>
<dbReference type="GO" id="GO:0016705">
    <property type="term" value="F:oxidoreductase activity, acting on paired donors, with incorporation or reduction of molecular oxygen"/>
    <property type="evidence" value="ECO:0007669"/>
    <property type="project" value="InterPro"/>
</dbReference>
<feature type="region of interest" description="Disordered" evidence="8">
    <location>
        <begin position="1"/>
        <end position="36"/>
    </location>
</feature>
<evidence type="ECO:0000256" key="5">
    <source>
        <dbReference type="ARBA" id="ARBA00023004"/>
    </source>
</evidence>
<dbReference type="InterPro" id="IPR001128">
    <property type="entry name" value="Cyt_P450"/>
</dbReference>
<keyword evidence="3 7" id="KW-0479">Metal-binding</keyword>
<dbReference type="CDD" id="cd11051">
    <property type="entry name" value="CYP59-like"/>
    <property type="match status" value="1"/>
</dbReference>
<dbReference type="GO" id="GO:0005506">
    <property type="term" value="F:iron ion binding"/>
    <property type="evidence" value="ECO:0007669"/>
    <property type="project" value="InterPro"/>
</dbReference>
<dbReference type="OrthoDB" id="10029320at2759"/>
<dbReference type="RefSeq" id="XP_002488791.1">
    <property type="nucleotide sequence ID" value="XM_002488746.1"/>
</dbReference>
<dbReference type="EMBL" id="EQ962663">
    <property type="protein sequence ID" value="EED11475.1"/>
    <property type="molecule type" value="Genomic_DNA"/>
</dbReference>
<proteinExistence type="inferred from homology"/>
<dbReference type="GeneID" id="8103294"/>
<keyword evidence="2 7" id="KW-0349">Heme</keyword>
<feature type="binding site" description="axial binding residue" evidence="7">
    <location>
        <position position="524"/>
    </location>
    <ligand>
        <name>heme</name>
        <dbReference type="ChEBI" id="CHEBI:30413"/>
    </ligand>
    <ligandPart>
        <name>Fe</name>
        <dbReference type="ChEBI" id="CHEBI:18248"/>
    </ligandPart>
</feature>
<dbReference type="eggNOG" id="KOG0157">
    <property type="taxonomic scope" value="Eukaryota"/>
</dbReference>
<sequence>MAEQSNSGHSSMMEGVANPEPDKRDRQGRKRRQEGLRIGENRGDQILYLRTHVYSVVLASILIYRLACYKRFVQYVNFPQLPSSLLLGHLKVYNDITQRRSLDRDHGKYNEPLYEYNMFLIHDILGRPTLVLMDFRPICRPVVFIACHEVAEQISRPTSLFRTSVPKVDLGYLKPVIGPTSILSAEGDKWKALRRTFNHGFSLQHLLTLLPTILNKTMIFVKHLDRLSESGAEKSLVSLTVNLTYDIIGAVILDIDMDAQHTDPCQRGELVRAFTDLLDAYWDDKIHLPWWFNPFGELRRRRLGKRVDTILKSIVRRKHEEQQQAHRTGQKTQSLPSSIISLSLQDTPVLSQEVLDRTCDQLRTFLLGGHDTPSATLAWVFYELSRTPRSQSAVRAELDVLFGPGTDADAVRTQLASPAGPELLSRMSYITAVIKETLRLHTPASTARRSPPGTGLVVRTPTGENLNMDDVIIYNCNSIIHRDRVIFGATADNFMPERWLDDSNNKTSIPPTAWRPFERGPRACIGQEFASIEMRIIIAVVARQYEFSKVGLGELALDATSGLPILRHDARPVDGIMMKVKRVKEDDL</sequence>
<organism evidence="9 10">
    <name type="scientific">Talaromyces stipitatus (strain ATCC 10500 / CBS 375.48 / QM 6759 / NRRL 1006)</name>
    <name type="common">Penicillium stipitatum</name>
    <dbReference type="NCBI Taxonomy" id="441959"/>
    <lineage>
        <taxon>Eukaryota</taxon>
        <taxon>Fungi</taxon>
        <taxon>Dikarya</taxon>
        <taxon>Ascomycota</taxon>
        <taxon>Pezizomycotina</taxon>
        <taxon>Eurotiomycetes</taxon>
        <taxon>Eurotiomycetidae</taxon>
        <taxon>Eurotiales</taxon>
        <taxon>Trichocomaceae</taxon>
        <taxon>Talaromyces</taxon>
        <taxon>Talaromyces sect. Talaromyces</taxon>
    </lineage>
</organism>
<keyword evidence="10" id="KW-1185">Reference proteome</keyword>
<dbReference type="SUPFAM" id="SSF48264">
    <property type="entry name" value="Cytochrome P450"/>
    <property type="match status" value="1"/>
</dbReference>
<dbReference type="Gene3D" id="1.10.630.10">
    <property type="entry name" value="Cytochrome P450"/>
    <property type="match status" value="1"/>
</dbReference>
<dbReference type="PRINTS" id="PR00463">
    <property type="entry name" value="EP450I"/>
</dbReference>
<comment type="similarity">
    <text evidence="1">Belongs to the cytochrome P450 family.</text>
</comment>
<keyword evidence="4" id="KW-0560">Oxidoreductase</keyword>
<gene>
    <name evidence="9" type="ORF">TSTA_007650</name>
</gene>
<feature type="compositionally biased region" description="Polar residues" evidence="8">
    <location>
        <begin position="1"/>
        <end position="10"/>
    </location>
</feature>
<evidence type="ECO:0000256" key="6">
    <source>
        <dbReference type="ARBA" id="ARBA00023033"/>
    </source>
</evidence>
<dbReference type="Pfam" id="PF00067">
    <property type="entry name" value="p450"/>
    <property type="match status" value="1"/>
</dbReference>
<evidence type="ECO:0000313" key="9">
    <source>
        <dbReference type="EMBL" id="EED11475.1"/>
    </source>
</evidence>
<dbReference type="OMA" id="IYNCNSI"/>
<dbReference type="InterPro" id="IPR002401">
    <property type="entry name" value="Cyt_P450_E_grp-I"/>
</dbReference>
<dbReference type="Proteomes" id="UP000001745">
    <property type="component" value="Unassembled WGS sequence"/>
</dbReference>
<dbReference type="STRING" id="441959.B8MVG6"/>
<dbReference type="PANTHER" id="PTHR24291">
    <property type="entry name" value="CYTOCHROME P450 FAMILY 4"/>
    <property type="match status" value="1"/>
</dbReference>
<evidence type="ECO:0000313" key="10">
    <source>
        <dbReference type="Proteomes" id="UP000001745"/>
    </source>
</evidence>
<evidence type="ECO:0000256" key="8">
    <source>
        <dbReference type="SAM" id="MobiDB-lite"/>
    </source>
</evidence>
<reference evidence="10" key="1">
    <citation type="journal article" date="2015" name="Genome Announc.">
        <title>Genome sequence of the AIDS-associated pathogen Penicillium marneffei (ATCC18224) and its near taxonomic relative Talaromyces stipitatus (ATCC10500).</title>
        <authorList>
            <person name="Nierman W.C."/>
            <person name="Fedorova-Abrams N.D."/>
            <person name="Andrianopoulos A."/>
        </authorList>
    </citation>
    <scope>NUCLEOTIDE SEQUENCE [LARGE SCALE GENOMIC DNA]</scope>
    <source>
        <strain evidence="10">ATCC 10500 / CBS 375.48 / QM 6759 / NRRL 1006</strain>
    </source>
</reference>
<dbReference type="InterPro" id="IPR036396">
    <property type="entry name" value="Cyt_P450_sf"/>
</dbReference>
<dbReference type="VEuPathDB" id="FungiDB:TSTA_007650"/>
<dbReference type="PhylomeDB" id="B8MVG6"/>
<dbReference type="InterPro" id="IPR050196">
    <property type="entry name" value="Cytochrome_P450_Monoox"/>
</dbReference>
<evidence type="ECO:0000256" key="1">
    <source>
        <dbReference type="ARBA" id="ARBA00010617"/>
    </source>
</evidence>
<dbReference type="GO" id="GO:0004497">
    <property type="term" value="F:monooxygenase activity"/>
    <property type="evidence" value="ECO:0007669"/>
    <property type="project" value="UniProtKB-KW"/>
</dbReference>
<evidence type="ECO:0000256" key="7">
    <source>
        <dbReference type="PIRSR" id="PIRSR602401-1"/>
    </source>
</evidence>
<protein>
    <submittedName>
        <fullName evidence="9">Cytochrome P450 monooxygenase, putative</fullName>
    </submittedName>
</protein>
<keyword evidence="5 7" id="KW-0408">Iron</keyword>
<dbReference type="PRINTS" id="PR00385">
    <property type="entry name" value="P450"/>
</dbReference>
<dbReference type="PANTHER" id="PTHR24291:SF50">
    <property type="entry name" value="BIFUNCTIONAL ALBAFLAVENONE MONOOXYGENASE_TERPENE SYNTHASE"/>
    <property type="match status" value="1"/>
</dbReference>
<keyword evidence="6 9" id="KW-0503">Monooxygenase</keyword>
<dbReference type="InParanoid" id="B8MVG6"/>
<accession>B8MVG6</accession>
<comment type="cofactor">
    <cofactor evidence="7">
        <name>heme</name>
        <dbReference type="ChEBI" id="CHEBI:30413"/>
    </cofactor>
</comment>
<evidence type="ECO:0000256" key="4">
    <source>
        <dbReference type="ARBA" id="ARBA00023002"/>
    </source>
</evidence>
<evidence type="ECO:0000256" key="2">
    <source>
        <dbReference type="ARBA" id="ARBA00022617"/>
    </source>
</evidence>